<dbReference type="EMBL" id="LXMA01000038">
    <property type="protein sequence ID" value="OAT72090.1"/>
    <property type="molecule type" value="Genomic_DNA"/>
</dbReference>
<name>A0A1B7KPZ5_PARTM</name>
<reference evidence="2" key="1">
    <citation type="submission" date="2016-05" db="EMBL/GenBank/DDBJ databases">
        <authorList>
            <person name="Wang W."/>
            <person name="Zhu L."/>
        </authorList>
    </citation>
    <scope>NUCLEOTIDE SEQUENCE [LARGE SCALE GENOMIC DNA]</scope>
    <source>
        <strain evidence="2">W-2</strain>
    </source>
</reference>
<organism evidence="1 2">
    <name type="scientific">Parageobacillus thermoglucosidasius</name>
    <name type="common">Geobacillus thermoglucosidasius</name>
    <dbReference type="NCBI Taxonomy" id="1426"/>
    <lineage>
        <taxon>Bacteria</taxon>
        <taxon>Bacillati</taxon>
        <taxon>Bacillota</taxon>
        <taxon>Bacilli</taxon>
        <taxon>Bacillales</taxon>
        <taxon>Anoxybacillaceae</taxon>
        <taxon>Parageobacillus</taxon>
    </lineage>
</organism>
<dbReference type="Proteomes" id="UP000078290">
    <property type="component" value="Unassembled WGS sequence"/>
</dbReference>
<proteinExistence type="predicted"/>
<evidence type="ECO:0000313" key="2">
    <source>
        <dbReference type="Proteomes" id="UP000078290"/>
    </source>
</evidence>
<gene>
    <name evidence="1" type="ORF">A7K69_11880</name>
</gene>
<dbReference type="AlphaFoldDB" id="A0A1B7KPZ5"/>
<evidence type="ECO:0000313" key="1">
    <source>
        <dbReference type="EMBL" id="OAT72090.1"/>
    </source>
</evidence>
<dbReference type="RefSeq" id="WP_064552591.1">
    <property type="nucleotide sequence ID" value="NZ_LXMA01000038.1"/>
</dbReference>
<accession>A0A1B7KPZ5</accession>
<dbReference type="OrthoDB" id="1683552at2"/>
<sequence>MRICPLCNGLYNLTVHCSYCQQQMEDQGKVTDYFDDYSPYMDTDMMKLVDGYPETFAHHECAHLFYCPRCRHEEVKLIKE</sequence>
<comment type="caution">
    <text evidence="1">The sequence shown here is derived from an EMBL/GenBank/DDBJ whole genome shotgun (WGS) entry which is preliminary data.</text>
</comment>
<protein>
    <submittedName>
        <fullName evidence="1">Uncharacterized protein</fullName>
    </submittedName>
</protein>